<dbReference type="OrthoDB" id="9807521at2"/>
<dbReference type="EMBL" id="CP021112">
    <property type="protein sequence ID" value="ARP99676.1"/>
    <property type="molecule type" value="Genomic_DNA"/>
</dbReference>
<dbReference type="InterPro" id="IPR029787">
    <property type="entry name" value="Nucleotide_cyclase"/>
</dbReference>
<keyword evidence="2" id="KW-1185">Reference proteome</keyword>
<sequence>MALRDDLAADIDGVLSQAWDIRDGTTVPTSDTVALAGGGVNLKATLLYADLADSTNLAMWDSRVAARICKAFLAASSRLIRAHHGEIRSFDGDRVMGVFLEGHKNTNATKCALQINWMFQKLLRPKFEAKFEKLRNGTFRLAHCAGVDTSDVLVVRAGIRNSNDLIWIGRAPNVAAKLSSIREESYGSYISGAVFDAMTDAAKLAHDGRSMWEERKWNKGPIERVFRSSWTWTP</sequence>
<reference evidence="1 2" key="1">
    <citation type="submission" date="2017-05" db="EMBL/GenBank/DDBJ databases">
        <title>Full genome sequence of Pseudorhodoplanes sinuspersici.</title>
        <authorList>
            <person name="Dastgheib S.M.M."/>
            <person name="Shavandi M."/>
            <person name="Tirandaz H."/>
        </authorList>
    </citation>
    <scope>NUCLEOTIDE SEQUENCE [LARGE SCALE GENOMIC DNA]</scope>
    <source>
        <strain evidence="1 2">RIPI110</strain>
    </source>
</reference>
<dbReference type="SUPFAM" id="SSF55073">
    <property type="entry name" value="Nucleotide cyclase"/>
    <property type="match status" value="1"/>
</dbReference>
<dbReference type="Gene3D" id="3.30.70.1230">
    <property type="entry name" value="Nucleotide cyclase"/>
    <property type="match status" value="1"/>
</dbReference>
<dbReference type="STRING" id="1235591.CAK95_11700"/>
<organism evidence="1 2">
    <name type="scientific">Pseudorhodoplanes sinuspersici</name>
    <dbReference type="NCBI Taxonomy" id="1235591"/>
    <lineage>
        <taxon>Bacteria</taxon>
        <taxon>Pseudomonadati</taxon>
        <taxon>Pseudomonadota</taxon>
        <taxon>Alphaproteobacteria</taxon>
        <taxon>Hyphomicrobiales</taxon>
        <taxon>Pseudorhodoplanes</taxon>
    </lineage>
</organism>
<name>A0A1W6ZQL5_9HYPH</name>
<accession>A0A1W6ZQL5</accession>
<dbReference type="RefSeq" id="WP_086088084.1">
    <property type="nucleotide sequence ID" value="NZ_CP021112.1"/>
</dbReference>
<evidence type="ECO:0000313" key="2">
    <source>
        <dbReference type="Proteomes" id="UP000194137"/>
    </source>
</evidence>
<dbReference type="AlphaFoldDB" id="A0A1W6ZQL5"/>
<dbReference type="Proteomes" id="UP000194137">
    <property type="component" value="Chromosome"/>
</dbReference>
<gene>
    <name evidence="1" type="ORF">CAK95_11700</name>
</gene>
<proteinExistence type="predicted"/>
<evidence type="ECO:0000313" key="1">
    <source>
        <dbReference type="EMBL" id="ARP99676.1"/>
    </source>
</evidence>
<protein>
    <submittedName>
        <fullName evidence="1">Uncharacterized protein</fullName>
    </submittedName>
</protein>
<dbReference type="KEGG" id="psin:CAK95_11700"/>